<comment type="caution">
    <text evidence="4">The sequence shown here is derived from an EMBL/GenBank/DDBJ whole genome shotgun (WGS) entry which is preliminary data.</text>
</comment>
<proteinExistence type="predicted"/>
<evidence type="ECO:0000256" key="1">
    <source>
        <dbReference type="ARBA" id="ARBA00022729"/>
    </source>
</evidence>
<sequence>MFAKTIITAAVAGLTAVGAYASPLTTDQTRALKTINDARIDFGVHALDWNTTLQEDATAWAEKIAAAGYLERAPISLRNGAGEVVAFIQALDADDAALRHPLSEAARLWLNSGNMAMAGTVIRQEAFSKTEQLLSLRETNIGCATAHGTLDNGAKDLLRVYAVCRIFKDITEHVKLLARQDLNSGPFWGDITFFNPGLGACGRVDGDGSMIVALSHLKMGSQSNGNPLCGRQARIRGPRGEAVVTVTDKCMGCAVHDIDVSPAVFERVAGSQGLGRVGNIEWSLI</sequence>
<dbReference type="InterPro" id="IPR014044">
    <property type="entry name" value="CAP_dom"/>
</dbReference>
<name>A0A066X9J6_COLSU</name>
<dbReference type="PANTHER" id="PTHR31836:SF28">
    <property type="entry name" value="SRCR DOMAIN-CONTAINING PROTEIN-RELATED"/>
    <property type="match status" value="1"/>
</dbReference>
<dbReference type="InterPro" id="IPR036908">
    <property type="entry name" value="RlpA-like_sf"/>
</dbReference>
<feature type="signal peptide" evidence="2">
    <location>
        <begin position="1"/>
        <end position="21"/>
    </location>
</feature>
<dbReference type="OMA" id="YAVCRIF"/>
<dbReference type="SUPFAM" id="SSF50685">
    <property type="entry name" value="Barwin-like endoglucanases"/>
    <property type="match status" value="1"/>
</dbReference>
<feature type="chain" id="PRO_5001634640" evidence="2">
    <location>
        <begin position="22"/>
        <end position="285"/>
    </location>
</feature>
<dbReference type="InterPro" id="IPR051477">
    <property type="entry name" value="Expansin_CellWall"/>
</dbReference>
<dbReference type="InterPro" id="IPR035940">
    <property type="entry name" value="CAP_sf"/>
</dbReference>
<dbReference type="AlphaFoldDB" id="A0A066X9J6"/>
<feature type="domain" description="SCP" evidence="3">
    <location>
        <begin position="33"/>
        <end position="164"/>
    </location>
</feature>
<evidence type="ECO:0000259" key="3">
    <source>
        <dbReference type="Pfam" id="PF00188"/>
    </source>
</evidence>
<evidence type="ECO:0000313" key="5">
    <source>
        <dbReference type="Proteomes" id="UP000027238"/>
    </source>
</evidence>
<dbReference type="Gene3D" id="2.40.40.10">
    <property type="entry name" value="RlpA-like domain"/>
    <property type="match status" value="1"/>
</dbReference>
<dbReference type="EMBL" id="JMSE01001019">
    <property type="protein sequence ID" value="KDN65612.1"/>
    <property type="molecule type" value="Genomic_DNA"/>
</dbReference>
<evidence type="ECO:0000313" key="4">
    <source>
        <dbReference type="EMBL" id="KDN65612.1"/>
    </source>
</evidence>
<keyword evidence="5" id="KW-1185">Reference proteome</keyword>
<dbReference type="CDD" id="cd22191">
    <property type="entry name" value="DPBB_RlpA_EXP_N-like"/>
    <property type="match status" value="1"/>
</dbReference>
<dbReference type="Gene3D" id="3.40.33.10">
    <property type="entry name" value="CAP"/>
    <property type="match status" value="1"/>
</dbReference>
<dbReference type="HOGENOM" id="CLU_967101_0_0_1"/>
<dbReference type="OrthoDB" id="406505at2759"/>
<evidence type="ECO:0000256" key="2">
    <source>
        <dbReference type="SAM" id="SignalP"/>
    </source>
</evidence>
<reference evidence="5" key="1">
    <citation type="journal article" date="2014" name="Genome Announc.">
        <title>Draft genome sequence of Colletotrichum sublineola, a destructive pathogen of cultivated sorghum.</title>
        <authorList>
            <person name="Baroncelli R."/>
            <person name="Sanz-Martin J.M."/>
            <person name="Rech G.E."/>
            <person name="Sukno S.A."/>
            <person name="Thon M.R."/>
        </authorList>
    </citation>
    <scope>NUCLEOTIDE SEQUENCE [LARGE SCALE GENOMIC DNA]</scope>
    <source>
        <strain evidence="5">TX430BB</strain>
    </source>
</reference>
<gene>
    <name evidence="4" type="ORF">CSUB01_03144</name>
</gene>
<dbReference type="SUPFAM" id="SSF55797">
    <property type="entry name" value="PR-1-like"/>
    <property type="match status" value="1"/>
</dbReference>
<organism evidence="4 5">
    <name type="scientific">Colletotrichum sublineola</name>
    <name type="common">Sorghum anthracnose fungus</name>
    <dbReference type="NCBI Taxonomy" id="1173701"/>
    <lineage>
        <taxon>Eukaryota</taxon>
        <taxon>Fungi</taxon>
        <taxon>Dikarya</taxon>
        <taxon>Ascomycota</taxon>
        <taxon>Pezizomycotina</taxon>
        <taxon>Sordariomycetes</taxon>
        <taxon>Hypocreomycetidae</taxon>
        <taxon>Glomerellales</taxon>
        <taxon>Glomerellaceae</taxon>
        <taxon>Colletotrichum</taxon>
        <taxon>Colletotrichum graminicola species complex</taxon>
    </lineage>
</organism>
<dbReference type="STRING" id="1173701.A0A066X9J6"/>
<protein>
    <submittedName>
        <fullName evidence="4">Putative SCP-like extracellular protein</fullName>
    </submittedName>
</protein>
<dbReference type="eggNOG" id="KOG3017">
    <property type="taxonomic scope" value="Eukaryota"/>
</dbReference>
<dbReference type="Proteomes" id="UP000027238">
    <property type="component" value="Unassembled WGS sequence"/>
</dbReference>
<keyword evidence="1 2" id="KW-0732">Signal</keyword>
<dbReference type="PANTHER" id="PTHR31836">
    <property type="match status" value="1"/>
</dbReference>
<dbReference type="Pfam" id="PF00188">
    <property type="entry name" value="CAP"/>
    <property type="match status" value="1"/>
</dbReference>
<accession>A0A066X9J6</accession>